<dbReference type="PANTHER" id="PTHR36701:SF1">
    <property type="entry name" value="EPOXYQUEUOSINE REDUCTASE QUEH"/>
    <property type="match status" value="1"/>
</dbReference>
<organism evidence="17 18">
    <name type="scientific">Coprothermobacter proteolyticus (strain ATCC 35245 / DSM 5265 / OCM 4 / BT)</name>
    <dbReference type="NCBI Taxonomy" id="309798"/>
    <lineage>
        <taxon>Bacteria</taxon>
        <taxon>Pseudomonadati</taxon>
        <taxon>Coprothermobacterota</taxon>
        <taxon>Coprothermobacteria</taxon>
        <taxon>Coprothermobacterales</taxon>
        <taxon>Coprothermobacteraceae</taxon>
        <taxon>Coprothermobacter</taxon>
    </lineage>
</organism>
<evidence type="ECO:0000256" key="6">
    <source>
        <dbReference type="ARBA" id="ARBA00022485"/>
    </source>
</evidence>
<dbReference type="Pfam" id="PF02677">
    <property type="entry name" value="QueH"/>
    <property type="match status" value="1"/>
</dbReference>
<evidence type="ECO:0000256" key="8">
    <source>
        <dbReference type="ARBA" id="ARBA00022723"/>
    </source>
</evidence>
<evidence type="ECO:0000313" key="17">
    <source>
        <dbReference type="EMBL" id="ACI16804.1"/>
    </source>
</evidence>
<protein>
    <recommendedName>
        <fullName evidence="5">Epoxyqueuosine reductase QueH</fullName>
        <ecNumber evidence="4">1.17.99.6</ecNumber>
    </recommendedName>
    <alternativeName>
        <fullName evidence="15">Queuosine biosynthesis protein QueH</fullName>
    </alternativeName>
</protein>
<dbReference type="AlphaFoldDB" id="B5Y8Y5"/>
<evidence type="ECO:0000256" key="2">
    <source>
        <dbReference type="ARBA" id="ARBA00004691"/>
    </source>
</evidence>
<comment type="pathway">
    <text evidence="2">tRNA modification; tRNA-queuosine biosynthesis.</text>
</comment>
<dbReference type="Proteomes" id="UP000001732">
    <property type="component" value="Chromosome"/>
</dbReference>
<evidence type="ECO:0000256" key="9">
    <source>
        <dbReference type="ARBA" id="ARBA00022785"/>
    </source>
</evidence>
<gene>
    <name evidence="17" type="ordered locus">COPRO5265_0901</name>
</gene>
<keyword evidence="8" id="KW-0479">Metal-binding</keyword>
<keyword evidence="18" id="KW-1185">Reference proteome</keyword>
<dbReference type="PANTHER" id="PTHR36701">
    <property type="entry name" value="EPOXYQUEUOSINE REDUCTASE QUEH"/>
    <property type="match status" value="1"/>
</dbReference>
<comment type="function">
    <text evidence="1">Catalyzes the conversion of epoxyqueuosine (oQ) to queuosine (Q), which is a hypermodified base found in the wobble positions of tRNA(Asp), tRNA(Asn), tRNA(His) and tRNA(Tyr).</text>
</comment>
<proteinExistence type="inferred from homology"/>
<keyword evidence="6" id="KW-0004">4Fe-4S</keyword>
<dbReference type="HOGENOM" id="CLU_088177_1_1_9"/>
<keyword evidence="7" id="KW-0819">tRNA processing</keyword>
<evidence type="ECO:0000256" key="16">
    <source>
        <dbReference type="ARBA" id="ARBA00047415"/>
    </source>
</evidence>
<comment type="similarity">
    <text evidence="3">Belongs to the QueH family.</text>
</comment>
<keyword evidence="12" id="KW-0411">Iron-sulfur</keyword>
<reference evidence="17 18" key="2">
    <citation type="journal article" date="2014" name="Genome Announc.">
        <title>Complete Genome Sequence of Coprothermobacter proteolyticus DSM 5265.</title>
        <authorList>
            <person name="Alexiev A."/>
            <person name="Coil D.A."/>
            <person name="Badger J.H."/>
            <person name="Enticknap J."/>
            <person name="Ward N."/>
            <person name="Robb F.T."/>
            <person name="Eisen J.A."/>
        </authorList>
    </citation>
    <scope>NUCLEOTIDE SEQUENCE [LARGE SCALE GENOMIC DNA]</scope>
    <source>
        <strain evidence="18">ATCC 35245 / DSM 5265 / OCM 4 / BT</strain>
    </source>
</reference>
<evidence type="ECO:0000256" key="10">
    <source>
        <dbReference type="ARBA" id="ARBA00023002"/>
    </source>
</evidence>
<dbReference type="GO" id="GO:0052693">
    <property type="term" value="F:epoxyqueuosine reductase activity"/>
    <property type="evidence" value="ECO:0007669"/>
    <property type="project" value="UniProtKB-EC"/>
</dbReference>
<evidence type="ECO:0000256" key="13">
    <source>
        <dbReference type="ARBA" id="ARBA00023157"/>
    </source>
</evidence>
<reference evidence="18" key="1">
    <citation type="submission" date="2008-08" db="EMBL/GenBank/DDBJ databases">
        <title>The complete genome sequence of Coprothermobacter proteolyticus strain ATCC 5245 / DSM 5265 / BT.</title>
        <authorList>
            <person name="Dodson R.J."/>
            <person name="Durkin A.S."/>
            <person name="Wu M."/>
            <person name="Eisen J."/>
            <person name="Sutton G."/>
        </authorList>
    </citation>
    <scope>NUCLEOTIDE SEQUENCE [LARGE SCALE GENOMIC DNA]</scope>
    <source>
        <strain evidence="18">ATCC 35245 / DSM 5265 / OCM 4 / BT</strain>
    </source>
</reference>
<evidence type="ECO:0000256" key="7">
    <source>
        <dbReference type="ARBA" id="ARBA00022694"/>
    </source>
</evidence>
<keyword evidence="9" id="KW-0671">Queuosine biosynthesis</keyword>
<keyword evidence="13" id="KW-1015">Disulfide bond</keyword>
<keyword evidence="11" id="KW-0408">Iron</keyword>
<dbReference type="EC" id="1.17.99.6" evidence="4"/>
<keyword evidence="14" id="KW-0676">Redox-active center</keyword>
<dbReference type="KEGG" id="cpo:COPRO5265_0901"/>
<dbReference type="GO" id="GO:0046872">
    <property type="term" value="F:metal ion binding"/>
    <property type="evidence" value="ECO:0007669"/>
    <property type="project" value="UniProtKB-KW"/>
</dbReference>
<dbReference type="InterPro" id="IPR003828">
    <property type="entry name" value="QueH"/>
</dbReference>
<name>B5Y8Y5_COPPD</name>
<evidence type="ECO:0000256" key="11">
    <source>
        <dbReference type="ARBA" id="ARBA00023004"/>
    </source>
</evidence>
<evidence type="ECO:0000256" key="5">
    <source>
        <dbReference type="ARBA" id="ARBA00016895"/>
    </source>
</evidence>
<dbReference type="eggNOG" id="COG1636">
    <property type="taxonomic scope" value="Bacteria"/>
</dbReference>
<evidence type="ECO:0000256" key="14">
    <source>
        <dbReference type="ARBA" id="ARBA00023284"/>
    </source>
</evidence>
<dbReference type="GO" id="GO:0008616">
    <property type="term" value="P:tRNA queuosine(34) biosynthetic process"/>
    <property type="evidence" value="ECO:0007669"/>
    <property type="project" value="UniProtKB-UniPathway"/>
</dbReference>
<evidence type="ECO:0000256" key="3">
    <source>
        <dbReference type="ARBA" id="ARBA00008207"/>
    </source>
</evidence>
<evidence type="ECO:0000313" key="18">
    <source>
        <dbReference type="Proteomes" id="UP000001732"/>
    </source>
</evidence>
<accession>B5Y8Y5</accession>
<dbReference type="GO" id="GO:0051539">
    <property type="term" value="F:4 iron, 4 sulfur cluster binding"/>
    <property type="evidence" value="ECO:0007669"/>
    <property type="project" value="UniProtKB-KW"/>
</dbReference>
<keyword evidence="10" id="KW-0560">Oxidoreductase</keyword>
<evidence type="ECO:0000256" key="1">
    <source>
        <dbReference type="ARBA" id="ARBA00002268"/>
    </source>
</evidence>
<evidence type="ECO:0000256" key="15">
    <source>
        <dbReference type="ARBA" id="ARBA00031446"/>
    </source>
</evidence>
<evidence type="ECO:0000256" key="4">
    <source>
        <dbReference type="ARBA" id="ARBA00012622"/>
    </source>
</evidence>
<dbReference type="EMBL" id="CP001145">
    <property type="protein sequence ID" value="ACI16804.1"/>
    <property type="molecule type" value="Genomic_DNA"/>
</dbReference>
<dbReference type="STRING" id="309798.COPRO5265_0901"/>
<dbReference type="UniPathway" id="UPA00392"/>
<sequence length="160" mass="18666">MPQVDTMLGSFFNPNIEPPSEWINRAQSFLNVCELLSVSGEVIPELPKKELHELLFSRRCAFCYDLRLTEAANSAKQRGFDMFTTTLLSSPTQNQDLLRGILSAIESKLSIQVYYFEVTHEEYMNKMRELKDMGIYVQNYCGCYGSLLEREVQRFEQLWR</sequence>
<comment type="catalytic activity">
    <reaction evidence="16">
        <text>epoxyqueuosine(34) in tRNA + AH2 = queuosine(34) in tRNA + A + H2O</text>
        <dbReference type="Rhea" id="RHEA:32159"/>
        <dbReference type="Rhea" id="RHEA-COMP:18571"/>
        <dbReference type="Rhea" id="RHEA-COMP:18582"/>
        <dbReference type="ChEBI" id="CHEBI:13193"/>
        <dbReference type="ChEBI" id="CHEBI:15377"/>
        <dbReference type="ChEBI" id="CHEBI:17499"/>
        <dbReference type="ChEBI" id="CHEBI:194431"/>
        <dbReference type="ChEBI" id="CHEBI:194443"/>
        <dbReference type="EC" id="1.17.99.6"/>
    </reaction>
</comment>
<evidence type="ECO:0000256" key="12">
    <source>
        <dbReference type="ARBA" id="ARBA00023014"/>
    </source>
</evidence>